<reference evidence="2" key="1">
    <citation type="submission" date="2020-04" db="EMBL/GenBank/DDBJ databases">
        <title>Draft genome resource of the tomato pathogen Pseudocercospora fuligena.</title>
        <authorList>
            <person name="Zaccaron A."/>
        </authorList>
    </citation>
    <scope>NUCLEOTIDE SEQUENCE</scope>
    <source>
        <strain evidence="2">PF001</strain>
    </source>
</reference>
<dbReference type="Gene3D" id="1.10.510.10">
    <property type="entry name" value="Transferase(Phosphotransferase) domain 1"/>
    <property type="match status" value="1"/>
</dbReference>
<dbReference type="InterPro" id="IPR011009">
    <property type="entry name" value="Kinase-like_dom_sf"/>
</dbReference>
<dbReference type="PROSITE" id="PS50011">
    <property type="entry name" value="PROTEIN_KINASE_DOM"/>
    <property type="match status" value="1"/>
</dbReference>
<proteinExistence type="predicted"/>
<evidence type="ECO:0000259" key="1">
    <source>
        <dbReference type="PROSITE" id="PS50011"/>
    </source>
</evidence>
<organism evidence="2 3">
    <name type="scientific">Pseudocercospora fuligena</name>
    <dbReference type="NCBI Taxonomy" id="685502"/>
    <lineage>
        <taxon>Eukaryota</taxon>
        <taxon>Fungi</taxon>
        <taxon>Dikarya</taxon>
        <taxon>Ascomycota</taxon>
        <taxon>Pezizomycotina</taxon>
        <taxon>Dothideomycetes</taxon>
        <taxon>Dothideomycetidae</taxon>
        <taxon>Mycosphaerellales</taxon>
        <taxon>Mycosphaerellaceae</taxon>
        <taxon>Pseudocercospora</taxon>
    </lineage>
</organism>
<dbReference type="InterPro" id="IPR000719">
    <property type="entry name" value="Prot_kinase_dom"/>
</dbReference>
<dbReference type="InterPro" id="IPR008271">
    <property type="entry name" value="Ser/Thr_kinase_AS"/>
</dbReference>
<feature type="domain" description="Protein kinase" evidence="1">
    <location>
        <begin position="96"/>
        <end position="380"/>
    </location>
</feature>
<sequence>MQDYDTFQRGAYGNRIGSWRRLWRRVPRWAHIPLFVTLCCACIGLLRGISDAHDQRVKQYPTDFSGLHFDSNETLVLQPPEQPVRYTQGPQIDERYTYLRELGHGQEGSAALYADLESGDVVVVKTFTAIARNPLPALLAEEFEGVATTWPSEIEAGIALGSHLSGLVPVYDYFVLQNEDSTHSWTMISPFLSNGTLESFAKREGSNSHVSATQLDEYYRPALDRALRSLEHLHRLGFCHDDVKPDNFFMKDSLDWLLGDLGNLRHVGHQWHNTRSWVRQNQWRDCRLNDVRRALKSYLWFLRTASVDTSTFDRAFWGRNEGWAEMYWDFVKSASGVSVPDQKGTSRKDEASLAADTERELVCTGIPRHLWTWWDYLLWY</sequence>
<name>A0A8H6VER7_9PEZI</name>
<dbReference type="GO" id="GO:0005524">
    <property type="term" value="F:ATP binding"/>
    <property type="evidence" value="ECO:0007669"/>
    <property type="project" value="InterPro"/>
</dbReference>
<dbReference type="Pfam" id="PF00069">
    <property type="entry name" value="Pkinase"/>
    <property type="match status" value="1"/>
</dbReference>
<dbReference type="Proteomes" id="UP000660729">
    <property type="component" value="Unassembled WGS sequence"/>
</dbReference>
<accession>A0A8H6VER7</accession>
<dbReference type="PROSITE" id="PS00108">
    <property type="entry name" value="PROTEIN_KINASE_ST"/>
    <property type="match status" value="1"/>
</dbReference>
<dbReference type="SUPFAM" id="SSF56112">
    <property type="entry name" value="Protein kinase-like (PK-like)"/>
    <property type="match status" value="1"/>
</dbReference>
<dbReference type="AlphaFoldDB" id="A0A8H6VER7"/>
<dbReference type="GO" id="GO:0004672">
    <property type="term" value="F:protein kinase activity"/>
    <property type="evidence" value="ECO:0007669"/>
    <property type="project" value="InterPro"/>
</dbReference>
<comment type="caution">
    <text evidence="2">The sequence shown here is derived from an EMBL/GenBank/DDBJ whole genome shotgun (WGS) entry which is preliminary data.</text>
</comment>
<gene>
    <name evidence="2" type="ORF">HII31_09932</name>
</gene>
<evidence type="ECO:0000313" key="2">
    <source>
        <dbReference type="EMBL" id="KAF7188680.1"/>
    </source>
</evidence>
<protein>
    <recommendedName>
        <fullName evidence="1">Protein kinase domain-containing protein</fullName>
    </recommendedName>
</protein>
<evidence type="ECO:0000313" key="3">
    <source>
        <dbReference type="Proteomes" id="UP000660729"/>
    </source>
</evidence>
<dbReference type="OrthoDB" id="5337378at2759"/>
<dbReference type="EMBL" id="JABCIY010000205">
    <property type="protein sequence ID" value="KAF7188680.1"/>
    <property type="molecule type" value="Genomic_DNA"/>
</dbReference>
<keyword evidence="3" id="KW-1185">Reference proteome</keyword>
<dbReference type="SMART" id="SM00220">
    <property type="entry name" value="S_TKc"/>
    <property type="match status" value="1"/>
</dbReference>